<comment type="caution">
    <text evidence="2">The sequence shown here is derived from an EMBL/GenBank/DDBJ whole genome shotgun (WGS) entry which is preliminary data.</text>
</comment>
<evidence type="ECO:0008006" key="3">
    <source>
        <dbReference type="Google" id="ProtNLM"/>
    </source>
</evidence>
<proteinExistence type="predicted"/>
<dbReference type="EMBL" id="BKCJ010001922">
    <property type="protein sequence ID" value="GEU44985.1"/>
    <property type="molecule type" value="Genomic_DNA"/>
</dbReference>
<evidence type="ECO:0000313" key="2">
    <source>
        <dbReference type="EMBL" id="GEU44985.1"/>
    </source>
</evidence>
<feature type="compositionally biased region" description="Acidic residues" evidence="1">
    <location>
        <begin position="248"/>
        <end position="258"/>
    </location>
</feature>
<reference evidence="2" key="1">
    <citation type="journal article" date="2019" name="Sci. Rep.">
        <title>Draft genome of Tanacetum cinerariifolium, the natural source of mosquito coil.</title>
        <authorList>
            <person name="Yamashiro T."/>
            <person name="Shiraishi A."/>
            <person name="Satake H."/>
            <person name="Nakayama K."/>
        </authorList>
    </citation>
    <scope>NUCLEOTIDE SEQUENCE</scope>
</reference>
<gene>
    <name evidence="2" type="ORF">Tci_016963</name>
</gene>
<accession>A0A6L2KAC6</accession>
<dbReference type="AlphaFoldDB" id="A0A6L2KAC6"/>
<sequence>MNNKKRIVNLEYFRDMLHICLRSPNQSFDELPFEEEILAFLRNLGHSREIKKITDGMYHKKNVDFAYPLWEDFVYQVEHNDAKKSNEMYYRRFTKVIINFFMTRDPSILKRNKVNWHYARDDQMFTTIKIVSRYQNTQQFGAILPIELTNEDIRNSVAYKEYYAITSGAKPPKTKASVRKMKSSSDTTMPPPVALTKAEQMKLATKKSLTRTHISQASRYGIDEGTSLIPGVPDVPTYESDKEISWESSEEDDDDDDVQQNNDGDEFIHLKFSTYDEEAKDEESLILLFKYCLTWKTLMMKAMMTPVMIQVLEDTLVTLTPVNPDDQQQSLSMTSQFVSNMLNPIPDTGIDSIFESTPQVDILVANTVKPLLLTAPTLPSPSIPIISQVQQAPAPSPSSAPSTSLQDLPNFGSLFGFDHRLKTLEANFSEFMQTNQFAEAVSSILGIVDRYINHRINEAIKVAVQF</sequence>
<protein>
    <recommendedName>
        <fullName evidence="3">SPK domain-containing protein</fullName>
    </recommendedName>
</protein>
<feature type="region of interest" description="Disordered" evidence="1">
    <location>
        <begin position="225"/>
        <end position="263"/>
    </location>
</feature>
<evidence type="ECO:0000256" key="1">
    <source>
        <dbReference type="SAM" id="MobiDB-lite"/>
    </source>
</evidence>
<name>A0A6L2KAC6_TANCI</name>
<organism evidence="2">
    <name type="scientific">Tanacetum cinerariifolium</name>
    <name type="common">Dalmatian daisy</name>
    <name type="synonym">Chrysanthemum cinerariifolium</name>
    <dbReference type="NCBI Taxonomy" id="118510"/>
    <lineage>
        <taxon>Eukaryota</taxon>
        <taxon>Viridiplantae</taxon>
        <taxon>Streptophyta</taxon>
        <taxon>Embryophyta</taxon>
        <taxon>Tracheophyta</taxon>
        <taxon>Spermatophyta</taxon>
        <taxon>Magnoliopsida</taxon>
        <taxon>eudicotyledons</taxon>
        <taxon>Gunneridae</taxon>
        <taxon>Pentapetalae</taxon>
        <taxon>asterids</taxon>
        <taxon>campanulids</taxon>
        <taxon>Asterales</taxon>
        <taxon>Asteraceae</taxon>
        <taxon>Asteroideae</taxon>
        <taxon>Anthemideae</taxon>
        <taxon>Anthemidinae</taxon>
        <taxon>Tanacetum</taxon>
    </lineage>
</organism>